<dbReference type="GeneID" id="126891475"/>
<name>A0ABM5L2F2_DIAVI</name>
<keyword evidence="1" id="KW-0175">Coiled coil</keyword>
<protein>
    <submittedName>
        <fullName evidence="3">Uncharacterized protein</fullName>
    </submittedName>
</protein>
<evidence type="ECO:0000256" key="1">
    <source>
        <dbReference type="SAM" id="Coils"/>
    </source>
</evidence>
<reference evidence="3" key="1">
    <citation type="submission" date="2025-05" db="UniProtKB">
        <authorList>
            <consortium name="EnsemblMetazoa"/>
        </authorList>
    </citation>
    <scope>IDENTIFICATION</scope>
</reference>
<feature type="compositionally biased region" description="Basic and acidic residues" evidence="2">
    <location>
        <begin position="1"/>
        <end position="19"/>
    </location>
</feature>
<organism evidence="3 4">
    <name type="scientific">Diabrotica virgifera virgifera</name>
    <name type="common">western corn rootworm</name>
    <dbReference type="NCBI Taxonomy" id="50390"/>
    <lineage>
        <taxon>Eukaryota</taxon>
        <taxon>Metazoa</taxon>
        <taxon>Ecdysozoa</taxon>
        <taxon>Arthropoda</taxon>
        <taxon>Hexapoda</taxon>
        <taxon>Insecta</taxon>
        <taxon>Pterygota</taxon>
        <taxon>Neoptera</taxon>
        <taxon>Endopterygota</taxon>
        <taxon>Coleoptera</taxon>
        <taxon>Polyphaga</taxon>
        <taxon>Cucujiformia</taxon>
        <taxon>Chrysomeloidea</taxon>
        <taxon>Chrysomelidae</taxon>
        <taxon>Galerucinae</taxon>
        <taxon>Diabroticina</taxon>
        <taxon>Diabroticites</taxon>
        <taxon>Diabrotica</taxon>
    </lineage>
</organism>
<proteinExistence type="predicted"/>
<evidence type="ECO:0000256" key="2">
    <source>
        <dbReference type="SAM" id="MobiDB-lite"/>
    </source>
</evidence>
<dbReference type="Proteomes" id="UP001652700">
    <property type="component" value="Unplaced"/>
</dbReference>
<feature type="region of interest" description="Disordered" evidence="2">
    <location>
        <begin position="1"/>
        <end position="25"/>
    </location>
</feature>
<evidence type="ECO:0000313" key="4">
    <source>
        <dbReference type="Proteomes" id="UP001652700"/>
    </source>
</evidence>
<dbReference type="RefSeq" id="XP_050516610.1">
    <property type="nucleotide sequence ID" value="XM_050660653.1"/>
</dbReference>
<feature type="coiled-coil region" evidence="1">
    <location>
        <begin position="46"/>
        <end position="73"/>
    </location>
</feature>
<dbReference type="EnsemblMetazoa" id="XM_050660653.1">
    <property type="protein sequence ID" value="XP_050516610.1"/>
    <property type="gene ID" value="LOC126891475"/>
</dbReference>
<sequence>MSPHMNDETTCKKTPKDPTSEGSTMTITDFKKLLVEHLTSEKKTIENNINNNLKHKQHELEQLEGESKHKRRKMCKQRYKMNNNKHGRKFATNRTKKVNTYCKDCSNKHPLCLPCFNQIHTNIE</sequence>
<accession>A0ABM5L2F2</accession>
<evidence type="ECO:0000313" key="3">
    <source>
        <dbReference type="EnsemblMetazoa" id="XP_050516610.1"/>
    </source>
</evidence>
<keyword evidence="4" id="KW-1185">Reference proteome</keyword>